<organism evidence="2">
    <name type="scientific">marine metagenome</name>
    <dbReference type="NCBI Taxonomy" id="408172"/>
    <lineage>
        <taxon>unclassified sequences</taxon>
        <taxon>metagenomes</taxon>
        <taxon>ecological metagenomes</taxon>
    </lineage>
</organism>
<proteinExistence type="predicted"/>
<name>A0A382MUQ1_9ZZZZ</name>
<feature type="region of interest" description="Disordered" evidence="1">
    <location>
        <begin position="1"/>
        <end position="39"/>
    </location>
</feature>
<sequence length="39" mass="4912">MSKKNRKQKQMEREIRKNKQFQYNQEKKGEKTQRVKQNS</sequence>
<protein>
    <submittedName>
        <fullName evidence="2">Uncharacterized protein</fullName>
    </submittedName>
</protein>
<gene>
    <name evidence="2" type="ORF">METZ01_LOCUS304699</name>
</gene>
<evidence type="ECO:0000256" key="1">
    <source>
        <dbReference type="SAM" id="MobiDB-lite"/>
    </source>
</evidence>
<evidence type="ECO:0000313" key="2">
    <source>
        <dbReference type="EMBL" id="SVC51845.1"/>
    </source>
</evidence>
<feature type="non-terminal residue" evidence="2">
    <location>
        <position position="39"/>
    </location>
</feature>
<dbReference type="EMBL" id="UINC01095616">
    <property type="protein sequence ID" value="SVC51845.1"/>
    <property type="molecule type" value="Genomic_DNA"/>
</dbReference>
<dbReference type="AlphaFoldDB" id="A0A382MUQ1"/>
<accession>A0A382MUQ1</accession>
<reference evidence="2" key="1">
    <citation type="submission" date="2018-05" db="EMBL/GenBank/DDBJ databases">
        <authorList>
            <person name="Lanie J.A."/>
            <person name="Ng W.-L."/>
            <person name="Kazmierczak K.M."/>
            <person name="Andrzejewski T.M."/>
            <person name="Davidsen T.M."/>
            <person name="Wayne K.J."/>
            <person name="Tettelin H."/>
            <person name="Glass J.I."/>
            <person name="Rusch D."/>
            <person name="Podicherti R."/>
            <person name="Tsui H.-C.T."/>
            <person name="Winkler M.E."/>
        </authorList>
    </citation>
    <scope>NUCLEOTIDE SEQUENCE</scope>
</reference>